<reference evidence="3" key="1">
    <citation type="submission" date="2022-11" db="UniProtKB">
        <authorList>
            <consortium name="WormBaseParasite"/>
        </authorList>
    </citation>
    <scope>IDENTIFICATION</scope>
</reference>
<protein>
    <submittedName>
        <fullName evidence="3">Uncharacterized protein</fullName>
    </submittedName>
</protein>
<feature type="region of interest" description="Disordered" evidence="1">
    <location>
        <begin position="1"/>
        <end position="25"/>
    </location>
</feature>
<sequence length="74" mass="8773">MSDYEFSDASDYAESDAEAEQEEYVSDFEDDEIVKHTNEELQAIKKKVERKGVANLLRYNRQMRTRLKLFLDYG</sequence>
<proteinExistence type="predicted"/>
<name>A0A915DWZ6_9BILA</name>
<dbReference type="Proteomes" id="UP000887574">
    <property type="component" value="Unplaced"/>
</dbReference>
<organism evidence="2 3">
    <name type="scientific">Ditylenchus dipsaci</name>
    <dbReference type="NCBI Taxonomy" id="166011"/>
    <lineage>
        <taxon>Eukaryota</taxon>
        <taxon>Metazoa</taxon>
        <taxon>Ecdysozoa</taxon>
        <taxon>Nematoda</taxon>
        <taxon>Chromadorea</taxon>
        <taxon>Rhabditida</taxon>
        <taxon>Tylenchina</taxon>
        <taxon>Tylenchomorpha</taxon>
        <taxon>Sphaerularioidea</taxon>
        <taxon>Anguinidae</taxon>
        <taxon>Anguininae</taxon>
        <taxon>Ditylenchus</taxon>
    </lineage>
</organism>
<evidence type="ECO:0000313" key="3">
    <source>
        <dbReference type="WBParaSite" id="jg23624"/>
    </source>
</evidence>
<evidence type="ECO:0000256" key="1">
    <source>
        <dbReference type="SAM" id="MobiDB-lite"/>
    </source>
</evidence>
<dbReference type="WBParaSite" id="jg23624">
    <property type="protein sequence ID" value="jg23624"/>
    <property type="gene ID" value="jg23624"/>
</dbReference>
<evidence type="ECO:0000313" key="2">
    <source>
        <dbReference type="Proteomes" id="UP000887574"/>
    </source>
</evidence>
<accession>A0A915DWZ6</accession>
<keyword evidence="2" id="KW-1185">Reference proteome</keyword>
<dbReference type="AlphaFoldDB" id="A0A915DWZ6"/>